<evidence type="ECO:0000256" key="10">
    <source>
        <dbReference type="ARBA" id="ARBA00093548"/>
    </source>
</evidence>
<evidence type="ECO:0000256" key="1">
    <source>
        <dbReference type="ARBA" id="ARBA00004442"/>
    </source>
</evidence>
<keyword evidence="5" id="KW-0812">Transmembrane</keyword>
<dbReference type="Gene3D" id="3.10.20.310">
    <property type="entry name" value="membrane protein fhac"/>
    <property type="match status" value="3"/>
</dbReference>
<keyword evidence="4" id="KW-1134">Transmembrane beta strand</keyword>
<evidence type="ECO:0000256" key="4">
    <source>
        <dbReference type="ARBA" id="ARBA00022452"/>
    </source>
</evidence>
<feature type="domain" description="Bacterial surface antigen (D15)" evidence="12">
    <location>
        <begin position="400"/>
        <end position="568"/>
    </location>
</feature>
<proteinExistence type="inferred from homology"/>
<dbReference type="PANTHER" id="PTHR12815:SF47">
    <property type="entry name" value="TRANSLOCATION AND ASSEMBLY MODULE SUBUNIT TAMA"/>
    <property type="match status" value="1"/>
</dbReference>
<keyword evidence="15" id="KW-1185">Reference proteome</keyword>
<dbReference type="PANTHER" id="PTHR12815">
    <property type="entry name" value="SORTING AND ASSEMBLY MACHINERY SAMM50 PROTEIN FAMILY MEMBER"/>
    <property type="match status" value="1"/>
</dbReference>
<evidence type="ECO:0000256" key="3">
    <source>
        <dbReference type="ARBA" id="ARBA00015419"/>
    </source>
</evidence>
<dbReference type="RefSeq" id="WP_123016953.1">
    <property type="nucleotide sequence ID" value="NZ_AP024911.1"/>
</dbReference>
<comment type="similarity">
    <text evidence="2">Belongs to the TamA family.</text>
</comment>
<dbReference type="EMBL" id="JBHRSE010000035">
    <property type="protein sequence ID" value="MFC3023232.1"/>
    <property type="molecule type" value="Genomic_DNA"/>
</dbReference>
<dbReference type="InterPro" id="IPR039910">
    <property type="entry name" value="D15-like"/>
</dbReference>
<comment type="subcellular location">
    <subcellularLocation>
        <location evidence="1">Cell outer membrane</location>
    </subcellularLocation>
</comment>
<accession>A0ABV7C5C5</accession>
<feature type="signal peptide" evidence="11">
    <location>
        <begin position="1"/>
        <end position="21"/>
    </location>
</feature>
<evidence type="ECO:0000256" key="6">
    <source>
        <dbReference type="ARBA" id="ARBA00022729"/>
    </source>
</evidence>
<evidence type="ECO:0000256" key="9">
    <source>
        <dbReference type="ARBA" id="ARBA00033063"/>
    </source>
</evidence>
<comment type="subunit">
    <text evidence="10">Interacts with TamB to form the translocation and assembly module (TAM).</text>
</comment>
<dbReference type="Pfam" id="PF01103">
    <property type="entry name" value="Omp85"/>
    <property type="match status" value="1"/>
</dbReference>
<evidence type="ECO:0000313" key="15">
    <source>
        <dbReference type="Proteomes" id="UP001595384"/>
    </source>
</evidence>
<dbReference type="InterPro" id="IPR035243">
    <property type="entry name" value="TamA_POTRA_Dom_1"/>
</dbReference>
<evidence type="ECO:0000259" key="12">
    <source>
        <dbReference type="Pfam" id="PF01103"/>
    </source>
</evidence>
<evidence type="ECO:0000256" key="8">
    <source>
        <dbReference type="ARBA" id="ARBA00023237"/>
    </source>
</evidence>
<evidence type="ECO:0000256" key="11">
    <source>
        <dbReference type="SAM" id="SignalP"/>
    </source>
</evidence>
<reference evidence="15" key="1">
    <citation type="journal article" date="2019" name="Int. J. Syst. Evol. Microbiol.">
        <title>The Global Catalogue of Microorganisms (GCM) 10K type strain sequencing project: providing services to taxonomists for standard genome sequencing and annotation.</title>
        <authorList>
            <consortium name="The Broad Institute Genomics Platform"/>
            <consortium name="The Broad Institute Genome Sequencing Center for Infectious Disease"/>
            <person name="Wu L."/>
            <person name="Ma J."/>
        </authorList>
    </citation>
    <scope>NUCLEOTIDE SEQUENCE [LARGE SCALE GENOMIC DNA]</scope>
    <source>
        <strain evidence="15">KCTC 62784</strain>
    </source>
</reference>
<protein>
    <recommendedName>
        <fullName evidence="3">Translocation and assembly module subunit TamA</fullName>
    </recommendedName>
    <alternativeName>
        <fullName evidence="9">Autotransporter assembly factor TamA</fullName>
    </alternativeName>
</protein>
<evidence type="ECO:0000256" key="5">
    <source>
        <dbReference type="ARBA" id="ARBA00022692"/>
    </source>
</evidence>
<evidence type="ECO:0000256" key="7">
    <source>
        <dbReference type="ARBA" id="ARBA00023136"/>
    </source>
</evidence>
<dbReference type="Gene3D" id="2.40.160.50">
    <property type="entry name" value="membrane protein fhac: a member of the omp85/tpsb transporter family"/>
    <property type="match status" value="1"/>
</dbReference>
<keyword evidence="6 11" id="KW-0732">Signal</keyword>
<keyword evidence="8" id="KW-0998">Cell outer membrane</keyword>
<evidence type="ECO:0000259" key="13">
    <source>
        <dbReference type="Pfam" id="PF17243"/>
    </source>
</evidence>
<feature type="chain" id="PRO_5046162611" description="Translocation and assembly module subunit TamA" evidence="11">
    <location>
        <begin position="22"/>
        <end position="571"/>
    </location>
</feature>
<dbReference type="Pfam" id="PF17243">
    <property type="entry name" value="POTRA_TamA_1"/>
    <property type="match status" value="1"/>
</dbReference>
<dbReference type="Proteomes" id="UP001595384">
    <property type="component" value="Unassembled WGS sequence"/>
</dbReference>
<organism evidence="14 15">
    <name type="scientific">Vibrio zhugei</name>
    <dbReference type="NCBI Taxonomy" id="2479546"/>
    <lineage>
        <taxon>Bacteria</taxon>
        <taxon>Pseudomonadati</taxon>
        <taxon>Pseudomonadota</taxon>
        <taxon>Gammaproteobacteria</taxon>
        <taxon>Vibrionales</taxon>
        <taxon>Vibrionaceae</taxon>
        <taxon>Vibrio</taxon>
    </lineage>
</organism>
<keyword evidence="7" id="KW-0472">Membrane</keyword>
<dbReference type="InterPro" id="IPR000184">
    <property type="entry name" value="Bac_surfAg_D15"/>
</dbReference>
<feature type="domain" description="TamA POTRA" evidence="13">
    <location>
        <begin position="24"/>
        <end position="94"/>
    </location>
</feature>
<comment type="caution">
    <text evidence="14">The sequence shown here is derived from an EMBL/GenBank/DDBJ whole genome shotgun (WGS) entry which is preliminary data.</text>
</comment>
<sequence>MRSPSFPALILLALFSAPSLADVELELQGLDGPLKKNVDTYLASIPEKDYATTLRFQSRVKKEVVQALNALGYYHPNVRFSVSESQDELVIHVSAGPVTTIKKLDIDISGEAKDDEDFQALIKNSGLKVGEDLNHGQYDNLKSDISSLALQKGYFNGHYTANRLGVSPQLNEAEITLHFDSGIRYNFGKTTITGSQIEMQRVKSLQPYHEGEPYDVRKVGRFNQTLSSTQWFSSVLVEPDLSNLDTERDLPVKVSLAPQARNQIETGLGYSTDVGARATLSWKQPWVNKYGHSFDSRFSLSGPEQAITLGYNIPLEDVAHQYYRLSYGMKHVDDRDTKSIESNLSIERHWRFDNGWHRTLFTRYLIENYQQGELDDVGHFVLPGMTFTRTRTRVTDSLITWGDKQSITVEYGDPTLFSETQILRVLAGTSWIRSYGDNHRGLLRVNGGANLAQNFDRVAPSLRFFAGGDNSIRGYGYESISPRDSTGALAGAKYMVTSSLEYQYRVTGDWWAAFFVDSGDAFDTTPNWKTGTGFGLRWVSPVGPLRLDFAWGLDNDPGDQFRIHFTLGPEL</sequence>
<evidence type="ECO:0000256" key="2">
    <source>
        <dbReference type="ARBA" id="ARBA00010248"/>
    </source>
</evidence>
<name>A0ABV7C5C5_9VIBR</name>
<evidence type="ECO:0000313" key="14">
    <source>
        <dbReference type="EMBL" id="MFC3023232.1"/>
    </source>
</evidence>
<gene>
    <name evidence="14" type="ORF">ACFODT_05280</name>
</gene>